<gene>
    <name evidence="3" type="ORF">PENSUB_7516</name>
</gene>
<evidence type="ECO:0000259" key="2">
    <source>
        <dbReference type="Pfam" id="PF20183"/>
    </source>
</evidence>
<feature type="region of interest" description="Disordered" evidence="1">
    <location>
        <begin position="251"/>
        <end position="276"/>
    </location>
</feature>
<sequence>MDLLPPELISLVLNHLKIARDHEGRSFSLAPYATLGRHWQAIIERRTFAKIRIHTAKRLEEFQRIVTNPSRRSCVKRINLVVRLESYDVQARAQWETDEDRQQNNKIFTSTICTLFKILSSWPNDAASIELSIQAMCPSDFLDMKQRRKPAARSRLDDLLQKRYERSYLQFSRTTTDVQCPPVPIVNYLSIRGLRNKRLIEPASSVFIASKLPRLNRVELLMKDECKRDERLRQRLRNEVVVNYAPVTPSGEWLQERDPEDTDTDDNTDPEYYNAREEGYPESVRVPLEDRRCIHFRFNLIASHANRFYISAAWAALRMPKLRQMILQTDGISRYSLEYEVRAGTSRLTWRTLDSADCLIGGDPSTKQARAERLYQPDARVLEAWENVAPEHTGRGLETEFKEWWD</sequence>
<feature type="domain" description="DUF6546" evidence="2">
    <location>
        <begin position="304"/>
        <end position="399"/>
    </location>
</feature>
<accession>A0A1Q5TL23</accession>
<evidence type="ECO:0000313" key="4">
    <source>
        <dbReference type="Proteomes" id="UP000186955"/>
    </source>
</evidence>
<dbReference type="Proteomes" id="UP000186955">
    <property type="component" value="Unassembled WGS sequence"/>
</dbReference>
<dbReference type="Pfam" id="PF20183">
    <property type="entry name" value="DUF6546"/>
    <property type="match status" value="1"/>
</dbReference>
<feature type="compositionally biased region" description="Acidic residues" evidence="1">
    <location>
        <begin position="258"/>
        <end position="269"/>
    </location>
</feature>
<dbReference type="STRING" id="1316194.A0A1Q5TL23"/>
<reference evidence="3 4" key="1">
    <citation type="submission" date="2016-10" db="EMBL/GenBank/DDBJ databases">
        <title>Genome sequence of the ascomycete fungus Penicillium subrubescens.</title>
        <authorList>
            <person name="De Vries R.P."/>
            <person name="Peng M."/>
            <person name="Dilokpimol A."/>
            <person name="Hilden K."/>
            <person name="Makela M.R."/>
            <person name="Grigoriev I."/>
            <person name="Riley R."/>
            <person name="Granchi Z."/>
        </authorList>
    </citation>
    <scope>NUCLEOTIDE SEQUENCE [LARGE SCALE GENOMIC DNA]</scope>
    <source>
        <strain evidence="3 4">CBS 132785</strain>
    </source>
</reference>
<evidence type="ECO:0000313" key="3">
    <source>
        <dbReference type="EMBL" id="OKP00935.1"/>
    </source>
</evidence>
<dbReference type="AlphaFoldDB" id="A0A1Q5TL23"/>
<organism evidence="3 4">
    <name type="scientific">Penicillium subrubescens</name>
    <dbReference type="NCBI Taxonomy" id="1316194"/>
    <lineage>
        <taxon>Eukaryota</taxon>
        <taxon>Fungi</taxon>
        <taxon>Dikarya</taxon>
        <taxon>Ascomycota</taxon>
        <taxon>Pezizomycotina</taxon>
        <taxon>Eurotiomycetes</taxon>
        <taxon>Eurotiomycetidae</taxon>
        <taxon>Eurotiales</taxon>
        <taxon>Aspergillaceae</taxon>
        <taxon>Penicillium</taxon>
    </lineage>
</organism>
<dbReference type="EMBL" id="MNBE01000642">
    <property type="protein sequence ID" value="OKP00935.1"/>
    <property type="molecule type" value="Genomic_DNA"/>
</dbReference>
<evidence type="ECO:0000256" key="1">
    <source>
        <dbReference type="SAM" id="MobiDB-lite"/>
    </source>
</evidence>
<comment type="caution">
    <text evidence="3">The sequence shown here is derived from an EMBL/GenBank/DDBJ whole genome shotgun (WGS) entry which is preliminary data.</text>
</comment>
<keyword evidence="4" id="KW-1185">Reference proteome</keyword>
<name>A0A1Q5TL23_9EURO</name>
<protein>
    <recommendedName>
        <fullName evidence="2">DUF6546 domain-containing protein</fullName>
    </recommendedName>
</protein>
<proteinExistence type="predicted"/>
<dbReference type="InterPro" id="IPR046676">
    <property type="entry name" value="DUF6546"/>
</dbReference>